<feature type="transmembrane region" description="Helical" evidence="2">
    <location>
        <begin position="783"/>
        <end position="800"/>
    </location>
</feature>
<dbReference type="InterPro" id="IPR052728">
    <property type="entry name" value="O2_lipid_transport_reg"/>
</dbReference>
<feature type="transmembrane region" description="Helical" evidence="2">
    <location>
        <begin position="709"/>
        <end position="729"/>
    </location>
</feature>
<feature type="region of interest" description="Disordered" evidence="1">
    <location>
        <begin position="185"/>
        <end position="220"/>
    </location>
</feature>
<feature type="transmembrane region" description="Helical" evidence="2">
    <location>
        <begin position="641"/>
        <end position="660"/>
    </location>
</feature>
<dbReference type="STRING" id="121845.A0A1S3DTW5"/>
<feature type="transmembrane region" description="Helical" evidence="2">
    <location>
        <begin position="680"/>
        <end position="697"/>
    </location>
</feature>
<feature type="domain" description="Nose resistant-to-fluoxetine protein N-terminal" evidence="4">
    <location>
        <begin position="315"/>
        <end position="435"/>
    </location>
</feature>
<feature type="transmembrane region" description="Helical" evidence="2">
    <location>
        <begin position="749"/>
        <end position="771"/>
    </location>
</feature>
<accession>A0A1S3DTW5</accession>
<dbReference type="InterPro" id="IPR006621">
    <property type="entry name" value="Nose-resist-to-fluoxetine_N"/>
</dbReference>
<keyword evidence="2" id="KW-0812">Transmembrane</keyword>
<evidence type="ECO:0000256" key="2">
    <source>
        <dbReference type="SAM" id="Phobius"/>
    </source>
</evidence>
<organism evidence="5 6">
    <name type="scientific">Diaphorina citri</name>
    <name type="common">Asian citrus psyllid</name>
    <dbReference type="NCBI Taxonomy" id="121845"/>
    <lineage>
        <taxon>Eukaryota</taxon>
        <taxon>Metazoa</taxon>
        <taxon>Ecdysozoa</taxon>
        <taxon>Arthropoda</taxon>
        <taxon>Hexapoda</taxon>
        <taxon>Insecta</taxon>
        <taxon>Pterygota</taxon>
        <taxon>Neoptera</taxon>
        <taxon>Paraneoptera</taxon>
        <taxon>Hemiptera</taxon>
        <taxon>Sternorrhyncha</taxon>
        <taxon>Psylloidea</taxon>
        <taxon>Psyllidae</taxon>
        <taxon>Diaphorininae</taxon>
        <taxon>Diaphorina</taxon>
    </lineage>
</organism>
<evidence type="ECO:0000256" key="1">
    <source>
        <dbReference type="SAM" id="MobiDB-lite"/>
    </source>
</evidence>
<dbReference type="Proteomes" id="UP000079169">
    <property type="component" value="Unplaced"/>
</dbReference>
<dbReference type="SMART" id="SM00703">
    <property type="entry name" value="NRF"/>
    <property type="match status" value="1"/>
</dbReference>
<evidence type="ECO:0000313" key="6">
    <source>
        <dbReference type="RefSeq" id="XP_008487828.1"/>
    </source>
</evidence>
<evidence type="ECO:0000313" key="5">
    <source>
        <dbReference type="Proteomes" id="UP000079169"/>
    </source>
</evidence>
<dbReference type="KEGG" id="dci:103524580"/>
<feature type="transmembrane region" description="Helical" evidence="2">
    <location>
        <begin position="812"/>
        <end position="835"/>
    </location>
</feature>
<protein>
    <submittedName>
        <fullName evidence="6">Nose resistant to fluoxetine protein 6-like</fullName>
    </submittedName>
</protein>
<reference evidence="6" key="1">
    <citation type="submission" date="2025-08" db="UniProtKB">
        <authorList>
            <consortium name="RefSeq"/>
        </authorList>
    </citation>
    <scope>IDENTIFICATION</scope>
</reference>
<feature type="compositionally biased region" description="Polar residues" evidence="1">
    <location>
        <begin position="203"/>
        <end position="212"/>
    </location>
</feature>
<feature type="chain" id="PRO_5010302615" evidence="3">
    <location>
        <begin position="20"/>
        <end position="856"/>
    </location>
</feature>
<evidence type="ECO:0000256" key="3">
    <source>
        <dbReference type="SAM" id="SignalP"/>
    </source>
</evidence>
<dbReference type="PaxDb" id="121845-A0A1S3DTW5"/>
<proteinExistence type="predicted"/>
<name>A0A1S3DTW5_DIACI</name>
<dbReference type="AlphaFoldDB" id="A0A1S3DTW5"/>
<dbReference type="PANTHER" id="PTHR11161">
    <property type="entry name" value="O-ACYLTRANSFERASE"/>
    <property type="match status" value="1"/>
</dbReference>
<feature type="transmembrane region" description="Helical" evidence="2">
    <location>
        <begin position="570"/>
        <end position="589"/>
    </location>
</feature>
<dbReference type="GeneID" id="103524580"/>
<dbReference type="Pfam" id="PF20146">
    <property type="entry name" value="NRF"/>
    <property type="match status" value="1"/>
</dbReference>
<gene>
    <name evidence="6" type="primary">LOC103524580</name>
</gene>
<keyword evidence="2" id="KW-0472">Membrane</keyword>
<dbReference type="RefSeq" id="XP_008487828.1">
    <property type="nucleotide sequence ID" value="XM_008489606.3"/>
</dbReference>
<keyword evidence="2" id="KW-1133">Transmembrane helix</keyword>
<evidence type="ECO:0000259" key="4">
    <source>
        <dbReference type="SMART" id="SM00703"/>
    </source>
</evidence>
<keyword evidence="3" id="KW-0732">Signal</keyword>
<dbReference type="PANTHER" id="PTHR11161:SF72">
    <property type="entry name" value="FI21449P1"/>
    <property type="match status" value="1"/>
</dbReference>
<feature type="transmembrane region" description="Helical" evidence="2">
    <location>
        <begin position="452"/>
        <end position="477"/>
    </location>
</feature>
<feature type="transmembrane region" description="Helical" evidence="2">
    <location>
        <begin position="609"/>
        <end position="629"/>
    </location>
</feature>
<sequence length="856" mass="96272">MKFPLYPLIVFKLFIFIRCETKNITDVTKNVTYSKSIEKAVPKYKTNVLPTKLPDVKVSPQNKTVFLKSVKLSEDDFEATLNDTLEDIDPVITDKSKEFDWKDPQFQTFKFDYKKDNSSLEKLLSILTPLINITRLDNDTNAFDWSDEELDSDLVDQDLLSGEDEDLGSLNLEVGTFIQKINPISKPKSLDQQNQAAKKDTPKTPTNLKPKSSKSDQTLDLKSETLQANSSGETVASSSDVVNVYSNEDNDELMGEPSTIITYRIPREAGDLYKRAPNTPPEPFISRRFNVNSLKELMDFYEPERLPGLEELNISAPCKKDMALYIEALNSRIPWALKMFDASGHYGGSFYNGNTYWLGSSSLCARISKHPSRVPFKLGFFTARADFEFASIEPKERRQFIGVCLPYSCLQQDVTQILQHSSEEGAASSERSVAISHVRPPHSYYNMARDPLVWSLGIVTLIVAILLAAGTCLDLYLSRQDECDLNKKEKKMYDNYNYAISNAGLPSNEMKLDVSGHDSPAGTVLETGEIKVNDLLTEMLLSFSVIRNMKQICDQSVGVDTIPTVHGFRALSMAWVVLGHTCIIAFKYADNMEYRIVVQEEFIFQVVNNATFSVDTFFFISGLLVSFLYFRTIAKIDVHRLTKVTGFASGCLEFVGLVGYRFFSTDDPLTLFDQIYDKPWTRLGPYLIGISVGWILYKTDCSIKMNKLTVITGWFLSIFLLLGMVFGVYGSSLHPLTAAAYSALSHSLWALALAFIVIACSTGYGGFVNSLLSAKCLYPFSRVTYCAYLVHPIVMRSMVMTRDSPMHLGKDIVITLFIGQLVTSYLISFLVSLAFEAPIVTMLKIISPTKRRHRLQ</sequence>
<keyword evidence="5" id="KW-1185">Reference proteome</keyword>
<feature type="signal peptide" evidence="3">
    <location>
        <begin position="1"/>
        <end position="19"/>
    </location>
</feature>